<evidence type="ECO:0000256" key="1">
    <source>
        <dbReference type="ARBA" id="ARBA00022723"/>
    </source>
</evidence>
<dbReference type="Proteomes" id="UP000186955">
    <property type="component" value="Unassembled WGS sequence"/>
</dbReference>
<keyword evidence="5" id="KW-0539">Nucleus</keyword>
<dbReference type="PROSITE" id="PS50048">
    <property type="entry name" value="ZN2_CY6_FUNGAL_2"/>
    <property type="match status" value="1"/>
</dbReference>
<feature type="domain" description="Zn(2)-C6 fungal-type" evidence="6">
    <location>
        <begin position="18"/>
        <end position="50"/>
    </location>
</feature>
<dbReference type="Pfam" id="PF04082">
    <property type="entry name" value="Fungal_trans"/>
    <property type="match status" value="1"/>
</dbReference>
<keyword evidence="8" id="KW-1185">Reference proteome</keyword>
<evidence type="ECO:0000259" key="6">
    <source>
        <dbReference type="PROSITE" id="PS50048"/>
    </source>
</evidence>
<evidence type="ECO:0000313" key="7">
    <source>
        <dbReference type="EMBL" id="OKP11997.1"/>
    </source>
</evidence>
<reference evidence="7 8" key="1">
    <citation type="submission" date="2016-10" db="EMBL/GenBank/DDBJ databases">
        <title>Genome sequence of the ascomycete fungus Penicillium subrubescens.</title>
        <authorList>
            <person name="De Vries R.P."/>
            <person name="Peng M."/>
            <person name="Dilokpimol A."/>
            <person name="Hilden K."/>
            <person name="Makela M.R."/>
            <person name="Grigoriev I."/>
            <person name="Riley R."/>
            <person name="Granchi Z."/>
        </authorList>
    </citation>
    <scope>NUCLEOTIDE SEQUENCE [LARGE SCALE GENOMIC DNA]</scope>
    <source>
        <strain evidence="7 8">CBS 132785</strain>
    </source>
</reference>
<dbReference type="GO" id="GO:0003677">
    <property type="term" value="F:DNA binding"/>
    <property type="evidence" value="ECO:0007669"/>
    <property type="project" value="UniProtKB-KW"/>
</dbReference>
<dbReference type="STRING" id="1316194.A0A1Q5UHN4"/>
<dbReference type="InterPro" id="IPR036864">
    <property type="entry name" value="Zn2-C6_fun-type_DNA-bd_sf"/>
</dbReference>
<dbReference type="InterPro" id="IPR001138">
    <property type="entry name" value="Zn2Cys6_DnaBD"/>
</dbReference>
<dbReference type="Gene3D" id="4.10.240.10">
    <property type="entry name" value="Zn(2)-C6 fungal-type DNA-binding domain"/>
    <property type="match status" value="1"/>
</dbReference>
<dbReference type="PANTHER" id="PTHR47425">
    <property type="entry name" value="FARB-RELATED"/>
    <property type="match status" value="1"/>
</dbReference>
<keyword evidence="3" id="KW-0238">DNA-binding</keyword>
<dbReference type="Pfam" id="PF00172">
    <property type="entry name" value="Zn_clus"/>
    <property type="match status" value="1"/>
</dbReference>
<dbReference type="AlphaFoldDB" id="A0A1Q5UHN4"/>
<evidence type="ECO:0000256" key="5">
    <source>
        <dbReference type="ARBA" id="ARBA00023242"/>
    </source>
</evidence>
<dbReference type="SUPFAM" id="SSF57701">
    <property type="entry name" value="Zn2/Cys6 DNA-binding domain"/>
    <property type="match status" value="1"/>
</dbReference>
<dbReference type="SMART" id="SM00906">
    <property type="entry name" value="Fungal_trans"/>
    <property type="match status" value="1"/>
</dbReference>
<dbReference type="InterPro" id="IPR052761">
    <property type="entry name" value="Fungal_Detox/Toxin_TFs"/>
</dbReference>
<dbReference type="CDD" id="cd00067">
    <property type="entry name" value="GAL4"/>
    <property type="match status" value="1"/>
</dbReference>
<protein>
    <submittedName>
        <fullName evidence="7">Cutinase transcription factor 1 beta</fullName>
    </submittedName>
</protein>
<keyword evidence="2" id="KW-0805">Transcription regulation</keyword>
<keyword evidence="4" id="KW-0804">Transcription</keyword>
<dbReference type="EMBL" id="MNBE01000253">
    <property type="protein sequence ID" value="OKP11997.1"/>
    <property type="molecule type" value="Genomic_DNA"/>
</dbReference>
<evidence type="ECO:0000256" key="4">
    <source>
        <dbReference type="ARBA" id="ARBA00023163"/>
    </source>
</evidence>
<keyword evidence="1" id="KW-0479">Metal-binding</keyword>
<dbReference type="CDD" id="cd12148">
    <property type="entry name" value="fungal_TF_MHR"/>
    <property type="match status" value="1"/>
</dbReference>
<proteinExistence type="predicted"/>
<name>A0A1Q5UHN4_9EURO</name>
<dbReference type="GO" id="GO:0006351">
    <property type="term" value="P:DNA-templated transcription"/>
    <property type="evidence" value="ECO:0007669"/>
    <property type="project" value="InterPro"/>
</dbReference>
<dbReference type="PANTHER" id="PTHR47425:SF2">
    <property type="entry name" value="FARB-RELATED"/>
    <property type="match status" value="1"/>
</dbReference>
<organism evidence="7 8">
    <name type="scientific">Penicillium subrubescens</name>
    <dbReference type="NCBI Taxonomy" id="1316194"/>
    <lineage>
        <taxon>Eukaryota</taxon>
        <taxon>Fungi</taxon>
        <taxon>Dikarya</taxon>
        <taxon>Ascomycota</taxon>
        <taxon>Pezizomycotina</taxon>
        <taxon>Eurotiomycetes</taxon>
        <taxon>Eurotiomycetidae</taxon>
        <taxon>Eurotiales</taxon>
        <taxon>Aspergillaceae</taxon>
        <taxon>Penicillium</taxon>
    </lineage>
</organism>
<dbReference type="GO" id="GO:0008270">
    <property type="term" value="F:zinc ion binding"/>
    <property type="evidence" value="ECO:0007669"/>
    <property type="project" value="InterPro"/>
</dbReference>
<comment type="caution">
    <text evidence="7">The sequence shown here is derived from an EMBL/GenBank/DDBJ whole genome shotgun (WGS) entry which is preliminary data.</text>
</comment>
<sequence>MDPDSAKQERLRKRARVACSWCHDRKVRCDVAIQGLPCTNCKLDRHECRIRMTKTTSKTRSTSLNIRQTQARLPPSRSIFQEDGMNQSHLVRTISYGISSLEPVDDMSNMAPFLSMNSGAGFPYDMNHLIPLPFVQTVPNNPGPSANVPFASYQFLKLTRLDQLPFEDVSFLELKGCFCVPESRYLDIFITKYFLYVHPCLPVIDEAEVWRMYRSKGSDNVSGQQMSLFVLQAMLFASSVLLFDFDTEIDVLPRAQGALLLTFQTTALDFFSGTRWLSVAMQLARSIEADLFSHDLRRSHDTVAKKRLWWCIILRDRIHSLALRRPTQVGLERGGIPTKYLDEVDLADEIQNSRVYDPKEKKQLVAIFRLQCDLAIVITKLVNITYAPLWGTLQQPDLHETFYTIENEVDRMKSGLQRWRDTADEVLETQSTSLGIAVFNKLTRIYYE</sequence>
<evidence type="ECO:0000256" key="2">
    <source>
        <dbReference type="ARBA" id="ARBA00023015"/>
    </source>
</evidence>
<dbReference type="PROSITE" id="PS00463">
    <property type="entry name" value="ZN2_CY6_FUNGAL_1"/>
    <property type="match status" value="1"/>
</dbReference>
<evidence type="ECO:0000256" key="3">
    <source>
        <dbReference type="ARBA" id="ARBA00023125"/>
    </source>
</evidence>
<gene>
    <name evidence="7" type="ORF">PENSUB_2460</name>
</gene>
<dbReference type="GO" id="GO:0000981">
    <property type="term" value="F:DNA-binding transcription factor activity, RNA polymerase II-specific"/>
    <property type="evidence" value="ECO:0007669"/>
    <property type="project" value="InterPro"/>
</dbReference>
<evidence type="ECO:0000313" key="8">
    <source>
        <dbReference type="Proteomes" id="UP000186955"/>
    </source>
</evidence>
<accession>A0A1Q5UHN4</accession>
<dbReference type="InterPro" id="IPR007219">
    <property type="entry name" value="XnlR_reg_dom"/>
</dbReference>